<name>A0A9P6FYS7_9FUNG</name>
<protein>
    <recommendedName>
        <fullName evidence="2">MINDY deubiquitinase domain-containing protein</fullName>
    </recommendedName>
</protein>
<dbReference type="Proteomes" id="UP000780801">
    <property type="component" value="Unassembled WGS sequence"/>
</dbReference>
<dbReference type="EMBL" id="JAABOA010000506">
    <property type="protein sequence ID" value="KAF9584083.1"/>
    <property type="molecule type" value="Genomic_DNA"/>
</dbReference>
<organism evidence="3 4">
    <name type="scientific">Lunasporangiospora selenospora</name>
    <dbReference type="NCBI Taxonomy" id="979761"/>
    <lineage>
        <taxon>Eukaryota</taxon>
        <taxon>Fungi</taxon>
        <taxon>Fungi incertae sedis</taxon>
        <taxon>Mucoromycota</taxon>
        <taxon>Mortierellomycotina</taxon>
        <taxon>Mortierellomycetes</taxon>
        <taxon>Mortierellales</taxon>
        <taxon>Mortierellaceae</taxon>
        <taxon>Lunasporangiospora</taxon>
    </lineage>
</organism>
<feature type="compositionally biased region" description="Polar residues" evidence="1">
    <location>
        <begin position="13"/>
        <end position="24"/>
    </location>
</feature>
<sequence>MSEPTAHKDLFNQRDQSQQSSHPTQPILVIEDSDARNTRDDQSPARDDSHVGQSPTAVKGARVSETQANSQVRFIDSLGGQQEFHAADAYMAKKPTDRTSEDSSRGSSLGNRTAATGTLKEALLHERGYQQTPLQPNSPTVVAVATDRVAERALASLASFTPSQPSSTTPLAPSTPSHSSFSPSVNSISQDASSASSSDQRQQAWHTRHTQQAPTEQDQEMSATRSFDRIISPPAHIFHASPSPVPTNPFRRSPSVSPPASASFLPTSDDLGRASGPGIDFVAEDPFSISRSASVASSTSSTPLPRSDAQTVPTEVVPVMPMPASTLVPAPPMLTSQSPVPSHSMQQTTVPIESSLGALSFGDQPPEYSQLEGARPPIPPRDPVALVTHDVSTAAPSSTLFQVTESTTTTTVPPTAPPVQTSPRQEEPKNEYVLKPIDWIDPATGIEKRIKIITQNENGPCPLLALCNTLILQGKVTIRPYDRPTIGYDHLLGLLADYLLNEDLTESSIPIPTLPTANGRVGERVENERAKSRLEIESALRLLPHLEHGLDVNVYFKTIRGFEPTAELSLFHTFGVELVHGWVVSPQFDVAMYQLMEGPAGITSYNKAVECIVSGDDAGGGSVVENESGLGAPINSSRHGQGSHANVSAHEAELRSERIGHVQEFIVDTKTQLTHYGLHVLQESLPEGHLCAFFRNNHFCTLFKNPMDGTLYTLVTDQSLAHEKSIVWESLVNVDGAGEFLDGLFRHGALEVGDYARNNQPPEAHSSHYNGGGDEDFALALQLQQQEEEEEARRAQRARGRNSLTPSQDNLTEAGQHRRQGDVSDSDPAVAADVFETDEQMAARLHQEFLAEQEREDQLRLLYQEQQRQQQRLSMQAQQRSQQYSQYLPPQQQQQQQYPGQGYPNMTTAGVQQLEAEASPYSGPSNGARPVPPPKTPHQQSRNNRNRNSSEGGERKDNKGNGDKCIIQ</sequence>
<gene>
    <name evidence="3" type="ORF">BGW38_007633</name>
</gene>
<dbReference type="PANTHER" id="PTHR18063">
    <property type="entry name" value="NF-E2 INDUCIBLE PROTEIN"/>
    <property type="match status" value="1"/>
</dbReference>
<feature type="compositionally biased region" description="Low complexity" evidence="1">
    <location>
        <begin position="159"/>
        <end position="204"/>
    </location>
</feature>
<evidence type="ECO:0000313" key="4">
    <source>
        <dbReference type="Proteomes" id="UP000780801"/>
    </source>
</evidence>
<feature type="compositionally biased region" description="Polar residues" evidence="1">
    <location>
        <begin position="802"/>
        <end position="813"/>
    </location>
</feature>
<feature type="compositionally biased region" description="Basic and acidic residues" evidence="1">
    <location>
        <begin position="94"/>
        <end position="104"/>
    </location>
</feature>
<feature type="compositionally biased region" description="Basic and acidic residues" evidence="1">
    <location>
        <begin position="952"/>
        <end position="962"/>
    </location>
</feature>
<feature type="compositionally biased region" description="Low complexity" evidence="1">
    <location>
        <begin position="872"/>
        <end position="903"/>
    </location>
</feature>
<evidence type="ECO:0000313" key="3">
    <source>
        <dbReference type="EMBL" id="KAF9584083.1"/>
    </source>
</evidence>
<feature type="region of interest" description="Disordered" evidence="1">
    <location>
        <begin position="785"/>
        <end position="827"/>
    </location>
</feature>
<feature type="domain" description="MINDY deubiquitinase" evidence="2">
    <location>
        <begin position="431"/>
        <end position="745"/>
    </location>
</feature>
<dbReference type="PANTHER" id="PTHR18063:SF6">
    <property type="entry name" value="UBIQUITIN CARBOXYL-TERMINAL HYDROLASE"/>
    <property type="match status" value="1"/>
</dbReference>
<feature type="region of interest" description="Disordered" evidence="1">
    <location>
        <begin position="1"/>
        <end position="67"/>
    </location>
</feature>
<keyword evidence="4" id="KW-1185">Reference proteome</keyword>
<feature type="compositionally biased region" description="Basic and acidic residues" evidence="1">
    <location>
        <begin position="1"/>
        <end position="12"/>
    </location>
</feature>
<feature type="compositionally biased region" description="Low complexity" evidence="1">
    <location>
        <begin position="404"/>
        <end position="423"/>
    </location>
</feature>
<proteinExistence type="predicted"/>
<dbReference type="GO" id="GO:0071944">
    <property type="term" value="C:cell periphery"/>
    <property type="evidence" value="ECO:0007669"/>
    <property type="project" value="TreeGrafter"/>
</dbReference>
<feature type="compositionally biased region" description="Polar residues" evidence="1">
    <location>
        <begin position="105"/>
        <end position="116"/>
    </location>
</feature>
<feature type="region of interest" description="Disordered" evidence="1">
    <location>
        <begin position="872"/>
        <end position="968"/>
    </location>
</feature>
<dbReference type="GO" id="GO:0016807">
    <property type="term" value="F:cysteine-type carboxypeptidase activity"/>
    <property type="evidence" value="ECO:0007669"/>
    <property type="project" value="TreeGrafter"/>
</dbReference>
<feature type="region of interest" description="Disordered" evidence="1">
    <location>
        <begin position="156"/>
        <end position="279"/>
    </location>
</feature>
<dbReference type="OrthoDB" id="10261212at2759"/>
<accession>A0A9P6FYS7</accession>
<reference evidence="3" key="1">
    <citation type="journal article" date="2020" name="Fungal Divers.">
        <title>Resolving the Mortierellaceae phylogeny through synthesis of multi-gene phylogenetics and phylogenomics.</title>
        <authorList>
            <person name="Vandepol N."/>
            <person name="Liber J."/>
            <person name="Desiro A."/>
            <person name="Na H."/>
            <person name="Kennedy M."/>
            <person name="Barry K."/>
            <person name="Grigoriev I.V."/>
            <person name="Miller A.N."/>
            <person name="O'Donnell K."/>
            <person name="Stajich J.E."/>
            <person name="Bonito G."/>
        </authorList>
    </citation>
    <scope>NUCLEOTIDE SEQUENCE</scope>
    <source>
        <strain evidence="3">KOD1015</strain>
    </source>
</reference>
<feature type="compositionally biased region" description="Basic and acidic residues" evidence="1">
    <location>
        <begin position="33"/>
        <end position="50"/>
    </location>
</feature>
<comment type="caution">
    <text evidence="3">The sequence shown here is derived from an EMBL/GenBank/DDBJ whole genome shotgun (WGS) entry which is preliminary data.</text>
</comment>
<dbReference type="GO" id="GO:0071108">
    <property type="term" value="P:protein K48-linked deubiquitination"/>
    <property type="evidence" value="ECO:0007669"/>
    <property type="project" value="TreeGrafter"/>
</dbReference>
<dbReference type="GO" id="GO:0005829">
    <property type="term" value="C:cytosol"/>
    <property type="evidence" value="ECO:0007669"/>
    <property type="project" value="TreeGrafter"/>
</dbReference>
<feature type="compositionally biased region" description="Polar residues" evidence="1">
    <location>
        <begin position="210"/>
        <end position="225"/>
    </location>
</feature>
<feature type="compositionally biased region" description="Low complexity" evidence="1">
    <location>
        <begin position="249"/>
        <end position="266"/>
    </location>
</feature>
<dbReference type="GO" id="GO:1990380">
    <property type="term" value="F:K48-linked deubiquitinase activity"/>
    <property type="evidence" value="ECO:0007669"/>
    <property type="project" value="InterPro"/>
</dbReference>
<feature type="compositionally biased region" description="Low complexity" evidence="1">
    <location>
        <begin position="941"/>
        <end position="951"/>
    </location>
</feature>
<evidence type="ECO:0000256" key="1">
    <source>
        <dbReference type="SAM" id="MobiDB-lite"/>
    </source>
</evidence>
<dbReference type="AlphaFoldDB" id="A0A9P6FYS7"/>
<feature type="region of interest" description="Disordered" evidence="1">
    <location>
        <begin position="404"/>
        <end position="428"/>
    </location>
</feature>
<dbReference type="Pfam" id="PF04424">
    <property type="entry name" value="MINDY_DUB"/>
    <property type="match status" value="1"/>
</dbReference>
<feature type="region of interest" description="Disordered" evidence="1">
    <location>
        <begin position="88"/>
        <end position="119"/>
    </location>
</feature>
<dbReference type="InterPro" id="IPR033979">
    <property type="entry name" value="MINDY_domain"/>
</dbReference>
<dbReference type="GO" id="GO:0004843">
    <property type="term" value="F:cysteine-type deubiquitinase activity"/>
    <property type="evidence" value="ECO:0007669"/>
    <property type="project" value="InterPro"/>
</dbReference>
<dbReference type="InterPro" id="IPR007518">
    <property type="entry name" value="MINDY"/>
</dbReference>
<evidence type="ECO:0000259" key="2">
    <source>
        <dbReference type="Pfam" id="PF04424"/>
    </source>
</evidence>